<gene>
    <name evidence="7" type="ORF">A2310_03585</name>
</gene>
<dbReference type="PANTHER" id="PTHR36449:SF1">
    <property type="entry name" value="ACETYLTRANSFERASE"/>
    <property type="match status" value="1"/>
</dbReference>
<evidence type="ECO:0000256" key="1">
    <source>
        <dbReference type="ARBA" id="ARBA00022491"/>
    </source>
</evidence>
<keyword evidence="1" id="KW-0678">Repressor</keyword>
<dbReference type="SUPFAM" id="SSF55729">
    <property type="entry name" value="Acyl-CoA N-acyltransferases (Nat)"/>
    <property type="match status" value="1"/>
</dbReference>
<dbReference type="InterPro" id="IPR016181">
    <property type="entry name" value="Acyl_CoA_acyltransferase"/>
</dbReference>
<dbReference type="Pfam" id="PF13508">
    <property type="entry name" value="Acetyltransf_7"/>
    <property type="match status" value="1"/>
</dbReference>
<keyword evidence="2" id="KW-1277">Toxin-antitoxin system</keyword>
<dbReference type="Proteomes" id="UP000178417">
    <property type="component" value="Unassembled WGS sequence"/>
</dbReference>
<keyword evidence="3" id="KW-0808">Transferase</keyword>
<evidence type="ECO:0000256" key="5">
    <source>
        <dbReference type="ARBA" id="ARBA00049880"/>
    </source>
</evidence>
<evidence type="ECO:0000259" key="6">
    <source>
        <dbReference type="Pfam" id="PF13508"/>
    </source>
</evidence>
<comment type="caution">
    <text evidence="7">The sequence shown here is derived from an EMBL/GenBank/DDBJ whole genome shotgun (WGS) entry which is preliminary data.</text>
</comment>
<comment type="catalytic activity">
    <reaction evidence="5">
        <text>glycyl-tRNA(Gly) + acetyl-CoA = N-acetylglycyl-tRNA(Gly) + CoA + H(+)</text>
        <dbReference type="Rhea" id="RHEA:81867"/>
        <dbReference type="Rhea" id="RHEA-COMP:9683"/>
        <dbReference type="Rhea" id="RHEA-COMP:19766"/>
        <dbReference type="ChEBI" id="CHEBI:15378"/>
        <dbReference type="ChEBI" id="CHEBI:57287"/>
        <dbReference type="ChEBI" id="CHEBI:57288"/>
        <dbReference type="ChEBI" id="CHEBI:78522"/>
        <dbReference type="ChEBI" id="CHEBI:232036"/>
    </reaction>
</comment>
<evidence type="ECO:0000256" key="3">
    <source>
        <dbReference type="ARBA" id="ARBA00022679"/>
    </source>
</evidence>
<evidence type="ECO:0000313" key="8">
    <source>
        <dbReference type="Proteomes" id="UP000178417"/>
    </source>
</evidence>
<protein>
    <recommendedName>
        <fullName evidence="6">N-acetyltransferase domain-containing protein</fullName>
    </recommendedName>
</protein>
<reference evidence="7 8" key="1">
    <citation type="journal article" date="2016" name="Nat. Commun.">
        <title>Thousands of microbial genomes shed light on interconnected biogeochemical processes in an aquifer system.</title>
        <authorList>
            <person name="Anantharaman K."/>
            <person name="Brown C.T."/>
            <person name="Hug L.A."/>
            <person name="Sharon I."/>
            <person name="Castelle C.J."/>
            <person name="Probst A.J."/>
            <person name="Thomas B.C."/>
            <person name="Singh A."/>
            <person name="Wilkins M.J."/>
            <person name="Karaoz U."/>
            <person name="Brodie E.L."/>
            <person name="Williams K.H."/>
            <person name="Hubbard S.S."/>
            <person name="Banfield J.F."/>
        </authorList>
    </citation>
    <scope>NUCLEOTIDE SEQUENCE [LARGE SCALE GENOMIC DNA]</scope>
</reference>
<evidence type="ECO:0000313" key="7">
    <source>
        <dbReference type="EMBL" id="OGC18630.1"/>
    </source>
</evidence>
<accession>A0A1F4SE00</accession>
<dbReference type="EMBL" id="MEUB01000070">
    <property type="protein sequence ID" value="OGC18630.1"/>
    <property type="molecule type" value="Genomic_DNA"/>
</dbReference>
<evidence type="ECO:0000256" key="4">
    <source>
        <dbReference type="ARBA" id="ARBA00023315"/>
    </source>
</evidence>
<evidence type="ECO:0000256" key="2">
    <source>
        <dbReference type="ARBA" id="ARBA00022649"/>
    </source>
</evidence>
<organism evidence="7 8">
    <name type="scientific">candidate division WOR-1 bacterium RIFOXYB2_FULL_37_13</name>
    <dbReference type="NCBI Taxonomy" id="1802579"/>
    <lineage>
        <taxon>Bacteria</taxon>
        <taxon>Bacillati</taxon>
        <taxon>Saganbacteria</taxon>
    </lineage>
</organism>
<name>A0A1F4SE00_UNCSA</name>
<dbReference type="Gene3D" id="3.40.630.30">
    <property type="match status" value="1"/>
</dbReference>
<dbReference type="STRING" id="1802579.A2310_03585"/>
<dbReference type="AlphaFoldDB" id="A0A1F4SE00"/>
<proteinExistence type="predicted"/>
<dbReference type="PANTHER" id="PTHR36449">
    <property type="entry name" value="ACETYLTRANSFERASE-RELATED"/>
    <property type="match status" value="1"/>
</dbReference>
<keyword evidence="4" id="KW-0012">Acyltransferase</keyword>
<dbReference type="GO" id="GO:0016747">
    <property type="term" value="F:acyltransferase activity, transferring groups other than amino-acyl groups"/>
    <property type="evidence" value="ECO:0007669"/>
    <property type="project" value="InterPro"/>
</dbReference>
<sequence length="177" mass="20869">MQFSSLFIERLSDHLSKTDFDCGDPDLNEFLLKDSFSYQKQLLGVTYLFRHVENKEIIAYFTVLNDGIKATNRLNRKIPNNKRHSKIPAVKIGRLAVCKTYQRENMGSHLLDFIKYWFTFNNKTGCRFLLADAYNNPKTLKFYQTNGFSFLTDDRTNETRAMKFDLKPYEMRMEKTG</sequence>
<dbReference type="InterPro" id="IPR000182">
    <property type="entry name" value="GNAT_dom"/>
</dbReference>
<feature type="domain" description="N-acetyltransferase" evidence="6">
    <location>
        <begin position="84"/>
        <end position="149"/>
    </location>
</feature>